<protein>
    <submittedName>
        <fullName evidence="1">Uncharacterized protein</fullName>
    </submittedName>
</protein>
<sequence>MTPTPEQLKEVDFSNSYMTVQQKIVIRKSNQNKYNSLESLERVKVGAQVQTKQERLSSKEIQADTVSLQNIPDLIL</sequence>
<accession>A0ABY5NYQ1</accession>
<proteinExistence type="predicted"/>
<name>A0ABY5NYQ1_9ENTE</name>
<evidence type="ECO:0000313" key="1">
    <source>
        <dbReference type="EMBL" id="UUV98712.1"/>
    </source>
</evidence>
<dbReference type="SUPFAM" id="SSF53850">
    <property type="entry name" value="Periplasmic binding protein-like II"/>
    <property type="match status" value="1"/>
</dbReference>
<dbReference type="Proteomes" id="UP001058273">
    <property type="component" value="Chromosome"/>
</dbReference>
<reference evidence="1" key="1">
    <citation type="submission" date="2022-08" db="EMBL/GenBank/DDBJ databases">
        <title>Genome sequence of Vagococcus luciliae DSM 112651.</title>
        <authorList>
            <person name="Juan G."/>
            <person name="Anja P."/>
            <person name="Rolf D."/>
            <person name="Kampfer P."/>
            <person name="Vilcinskas A."/>
        </authorList>
    </citation>
    <scope>NUCLEOTIDE SEQUENCE</scope>
    <source>
        <strain evidence="1">G314FT</strain>
    </source>
</reference>
<organism evidence="1 2">
    <name type="scientific">Vagococcus luciliae</name>
    <dbReference type="NCBI Taxonomy" id="2920380"/>
    <lineage>
        <taxon>Bacteria</taxon>
        <taxon>Bacillati</taxon>
        <taxon>Bacillota</taxon>
        <taxon>Bacilli</taxon>
        <taxon>Lactobacillales</taxon>
        <taxon>Enterococcaceae</taxon>
        <taxon>Vagococcus</taxon>
    </lineage>
</organism>
<keyword evidence="2" id="KW-1185">Reference proteome</keyword>
<reference evidence="1" key="2">
    <citation type="submission" date="2022-08" db="EMBL/GenBank/DDBJ databases">
        <authorList>
            <person name="Poehlein A."/>
            <person name="Guzman J."/>
            <person name="Daniel R."/>
            <person name="Vilcinskas A."/>
        </authorList>
    </citation>
    <scope>NUCLEOTIDE SEQUENCE</scope>
    <source>
        <strain evidence="1">G314FT</strain>
    </source>
</reference>
<dbReference type="Gene3D" id="3.40.190.10">
    <property type="entry name" value="Periplasmic binding protein-like II"/>
    <property type="match status" value="2"/>
</dbReference>
<dbReference type="EMBL" id="CP102451">
    <property type="protein sequence ID" value="UUV98712.1"/>
    <property type="molecule type" value="Genomic_DNA"/>
</dbReference>
<evidence type="ECO:0000313" key="2">
    <source>
        <dbReference type="Proteomes" id="UP001058273"/>
    </source>
</evidence>
<gene>
    <name evidence="1" type="ORF">G314FT_08660</name>
</gene>